<gene>
    <name evidence="10" type="primary">murF</name>
    <name evidence="14" type="ORF">GT409_00365</name>
</gene>
<evidence type="ECO:0000259" key="13">
    <source>
        <dbReference type="Pfam" id="PF08245"/>
    </source>
</evidence>
<feature type="domain" description="Mur ligase central" evidence="13">
    <location>
        <begin position="104"/>
        <end position="228"/>
    </location>
</feature>
<dbReference type="InterPro" id="IPR013221">
    <property type="entry name" value="Mur_ligase_cen"/>
</dbReference>
<dbReference type="Gene3D" id="3.40.1190.10">
    <property type="entry name" value="Mur-like, catalytic domain"/>
    <property type="match status" value="1"/>
</dbReference>
<keyword evidence="4 10" id="KW-0547">Nucleotide-binding</keyword>
<accession>A0A6P1M1I1</accession>
<evidence type="ECO:0000256" key="2">
    <source>
        <dbReference type="ARBA" id="ARBA00022598"/>
    </source>
</evidence>
<dbReference type="EC" id="6.3.2.10" evidence="10"/>
<dbReference type="Pfam" id="PF01225">
    <property type="entry name" value="Mur_ligase"/>
    <property type="match status" value="1"/>
</dbReference>
<dbReference type="GO" id="GO:0008360">
    <property type="term" value="P:regulation of cell shape"/>
    <property type="evidence" value="ECO:0007669"/>
    <property type="project" value="UniProtKB-KW"/>
</dbReference>
<evidence type="ECO:0000256" key="3">
    <source>
        <dbReference type="ARBA" id="ARBA00022618"/>
    </source>
</evidence>
<dbReference type="PANTHER" id="PTHR43024">
    <property type="entry name" value="UDP-N-ACETYLMURAMOYL-TRIPEPTIDE--D-ALANYL-D-ALANINE LIGASE"/>
    <property type="match status" value="1"/>
</dbReference>
<dbReference type="SUPFAM" id="SSF53623">
    <property type="entry name" value="MurD-like peptide ligases, catalytic domain"/>
    <property type="match status" value="1"/>
</dbReference>
<dbReference type="InterPro" id="IPR051046">
    <property type="entry name" value="MurCDEF_CellWall_CoF430Synth"/>
</dbReference>
<dbReference type="GO" id="GO:0005737">
    <property type="term" value="C:cytoplasm"/>
    <property type="evidence" value="ECO:0007669"/>
    <property type="project" value="UniProtKB-SubCell"/>
</dbReference>
<dbReference type="InterPro" id="IPR004101">
    <property type="entry name" value="Mur_ligase_C"/>
</dbReference>
<dbReference type="InterPro" id="IPR036615">
    <property type="entry name" value="Mur_ligase_C_dom_sf"/>
</dbReference>
<evidence type="ECO:0000313" key="14">
    <source>
        <dbReference type="EMBL" id="QHI67962.1"/>
    </source>
</evidence>
<dbReference type="SUPFAM" id="SSF53244">
    <property type="entry name" value="MurD-like peptide ligases, peptide-binding domain"/>
    <property type="match status" value="1"/>
</dbReference>
<dbReference type="EMBL" id="CP047593">
    <property type="protein sequence ID" value="QHI67962.1"/>
    <property type="molecule type" value="Genomic_DNA"/>
</dbReference>
<keyword evidence="8 10" id="KW-0131">Cell cycle</keyword>
<keyword evidence="6 10" id="KW-0133">Cell shape</keyword>
<evidence type="ECO:0000256" key="1">
    <source>
        <dbReference type="ARBA" id="ARBA00022490"/>
    </source>
</evidence>
<comment type="similarity">
    <text evidence="10">Belongs to the MurCDEF family. MurF subfamily.</text>
</comment>
<proteinExistence type="inferred from homology"/>
<evidence type="ECO:0000256" key="7">
    <source>
        <dbReference type="ARBA" id="ARBA00022984"/>
    </source>
</evidence>
<evidence type="ECO:0000313" key="15">
    <source>
        <dbReference type="Proteomes" id="UP000464954"/>
    </source>
</evidence>
<dbReference type="HAMAP" id="MF_02019">
    <property type="entry name" value="MurF"/>
    <property type="match status" value="1"/>
</dbReference>
<evidence type="ECO:0000256" key="5">
    <source>
        <dbReference type="ARBA" id="ARBA00022840"/>
    </source>
</evidence>
<evidence type="ECO:0000259" key="11">
    <source>
        <dbReference type="Pfam" id="PF01225"/>
    </source>
</evidence>
<keyword evidence="9 10" id="KW-0961">Cell wall biogenesis/degradation</keyword>
<name>A0A6P1M1I1_9BACT</name>
<dbReference type="Gene3D" id="3.40.1390.10">
    <property type="entry name" value="MurE/MurF, N-terminal domain"/>
    <property type="match status" value="1"/>
</dbReference>
<feature type="domain" description="Mur ligase N-terminal catalytic" evidence="11">
    <location>
        <begin position="22"/>
        <end position="69"/>
    </location>
</feature>
<dbReference type="InterPro" id="IPR036565">
    <property type="entry name" value="Mur-like_cat_sf"/>
</dbReference>
<dbReference type="GO" id="GO:0005524">
    <property type="term" value="F:ATP binding"/>
    <property type="evidence" value="ECO:0007669"/>
    <property type="project" value="UniProtKB-UniRule"/>
</dbReference>
<keyword evidence="2 10" id="KW-0436">Ligase</keyword>
<keyword evidence="5 10" id="KW-0067">ATP-binding</keyword>
<dbReference type="SUPFAM" id="SSF63418">
    <property type="entry name" value="MurE/MurF N-terminal domain"/>
    <property type="match status" value="1"/>
</dbReference>
<organism evidence="14 15">
    <name type="scientific">Tichowtungia aerotolerans</name>
    <dbReference type="NCBI Taxonomy" id="2697043"/>
    <lineage>
        <taxon>Bacteria</taxon>
        <taxon>Pseudomonadati</taxon>
        <taxon>Kiritimatiellota</taxon>
        <taxon>Tichowtungiia</taxon>
        <taxon>Tichowtungiales</taxon>
        <taxon>Tichowtungiaceae</taxon>
        <taxon>Tichowtungia</taxon>
    </lineage>
</organism>
<evidence type="ECO:0000256" key="10">
    <source>
        <dbReference type="HAMAP-Rule" id="MF_02019"/>
    </source>
</evidence>
<evidence type="ECO:0000256" key="4">
    <source>
        <dbReference type="ARBA" id="ARBA00022741"/>
    </source>
</evidence>
<evidence type="ECO:0000256" key="9">
    <source>
        <dbReference type="ARBA" id="ARBA00023316"/>
    </source>
</evidence>
<dbReference type="GO" id="GO:0047480">
    <property type="term" value="F:UDP-N-acetylmuramoyl-tripeptide-D-alanyl-D-alanine ligase activity"/>
    <property type="evidence" value="ECO:0007669"/>
    <property type="project" value="UniProtKB-UniRule"/>
</dbReference>
<keyword evidence="3 10" id="KW-0132">Cell division</keyword>
<dbReference type="Proteomes" id="UP000464954">
    <property type="component" value="Chromosome"/>
</dbReference>
<comment type="function">
    <text evidence="10">Involved in cell wall formation. Catalyzes the final step in the synthesis of UDP-N-acetylmuramoyl-pentapeptide, the precursor of murein.</text>
</comment>
<dbReference type="InterPro" id="IPR005863">
    <property type="entry name" value="UDP-N-AcMur_synth"/>
</dbReference>
<protein>
    <recommendedName>
        <fullName evidence="10">UDP-N-acetylmuramoyl-tripeptide--D-alanyl-D-alanine ligase</fullName>
        <ecNumber evidence="10">6.3.2.10</ecNumber>
    </recommendedName>
    <alternativeName>
        <fullName evidence="10">D-alanyl-D-alanine-adding enzyme</fullName>
    </alternativeName>
</protein>
<dbReference type="GO" id="GO:0051301">
    <property type="term" value="P:cell division"/>
    <property type="evidence" value="ECO:0007669"/>
    <property type="project" value="UniProtKB-KW"/>
</dbReference>
<dbReference type="InterPro" id="IPR000713">
    <property type="entry name" value="Mur_ligase_N"/>
</dbReference>
<dbReference type="Gene3D" id="3.90.190.20">
    <property type="entry name" value="Mur ligase, C-terminal domain"/>
    <property type="match status" value="1"/>
</dbReference>
<dbReference type="UniPathway" id="UPA00219"/>
<sequence length="412" mass="44760">MSSEISKWVSKPWKNEADEFPILGISHDTRTLKEGDVYIAIRGENHDGHDFVGQAFEKGAAGIIVEKLCPSIQKPQLVVSDTRTALWQMAAGARAGWAGTVIGVTGSAGKTTVKEMVASVLSQKGTVSKTIGNWNNEIGLPLSMIAADRNSDFFVFELGMSHPGEIQLLAGLLEPDWALVTNIGKAHIGSFQSLEKIADEKASIFEHSKHGLLDRDSEWFDRMKRRFDGAVTALTDRPIHVFQPGEHMMQNARFAATLGLALGLTLEEVQAGLDAFEPAPMRWAVSLYKGITLINDAYNANPLSMRAAVSTFAEMPCSGRKFLVLGGMLELGDSELEEHQLLGEFIEPFRFDRVITIGSLGGLIACGGACGTTKEEAADILSKELCEGDMVLLKASRGARLETILEELKKTI</sequence>
<reference evidence="14 15" key="1">
    <citation type="submission" date="2020-01" db="EMBL/GenBank/DDBJ databases">
        <title>Ponticoccus aerotolerans gen. nov., sp. nov., an anaerobic bacterium and proposal of Ponticoccusceae fam. nov., Ponticoccusles ord. nov. and Ponticoccuse classis nov. in the phylum Kiritimatiellaeota.</title>
        <authorList>
            <person name="Zhou L.Y."/>
            <person name="Du Z.J."/>
        </authorList>
    </citation>
    <scope>NUCLEOTIDE SEQUENCE [LARGE SCALE GENOMIC DNA]</scope>
    <source>
        <strain evidence="14 15">S-5007</strain>
    </source>
</reference>
<dbReference type="AlphaFoldDB" id="A0A6P1M1I1"/>
<dbReference type="RefSeq" id="WP_160625996.1">
    <property type="nucleotide sequence ID" value="NZ_CP047593.1"/>
</dbReference>
<comment type="pathway">
    <text evidence="10">Cell wall biogenesis; peptidoglycan biosynthesis.</text>
</comment>
<keyword evidence="15" id="KW-1185">Reference proteome</keyword>
<dbReference type="PANTHER" id="PTHR43024:SF1">
    <property type="entry name" value="UDP-N-ACETYLMURAMOYL-TRIPEPTIDE--D-ALANYL-D-ALANINE LIGASE"/>
    <property type="match status" value="1"/>
</dbReference>
<comment type="subcellular location">
    <subcellularLocation>
        <location evidence="10">Cytoplasm</location>
    </subcellularLocation>
</comment>
<evidence type="ECO:0000256" key="6">
    <source>
        <dbReference type="ARBA" id="ARBA00022960"/>
    </source>
</evidence>
<feature type="domain" description="Mur ligase C-terminal" evidence="12">
    <location>
        <begin position="288"/>
        <end position="397"/>
    </location>
</feature>
<dbReference type="Pfam" id="PF08245">
    <property type="entry name" value="Mur_ligase_M"/>
    <property type="match status" value="1"/>
</dbReference>
<dbReference type="KEGG" id="taer:GT409_00365"/>
<dbReference type="Pfam" id="PF02875">
    <property type="entry name" value="Mur_ligase_C"/>
    <property type="match status" value="1"/>
</dbReference>
<dbReference type="GO" id="GO:0071555">
    <property type="term" value="P:cell wall organization"/>
    <property type="evidence" value="ECO:0007669"/>
    <property type="project" value="UniProtKB-KW"/>
</dbReference>
<dbReference type="GO" id="GO:0009252">
    <property type="term" value="P:peptidoglycan biosynthetic process"/>
    <property type="evidence" value="ECO:0007669"/>
    <property type="project" value="UniProtKB-UniRule"/>
</dbReference>
<evidence type="ECO:0000259" key="12">
    <source>
        <dbReference type="Pfam" id="PF02875"/>
    </source>
</evidence>
<feature type="binding site" evidence="10">
    <location>
        <begin position="106"/>
        <end position="112"/>
    </location>
    <ligand>
        <name>ATP</name>
        <dbReference type="ChEBI" id="CHEBI:30616"/>
    </ligand>
</feature>
<dbReference type="InterPro" id="IPR035911">
    <property type="entry name" value="MurE/MurF_N"/>
</dbReference>
<comment type="catalytic activity">
    <reaction evidence="10">
        <text>D-alanyl-D-alanine + UDP-N-acetyl-alpha-D-muramoyl-L-alanyl-gamma-D-glutamyl-meso-2,6-diaminopimelate + ATP = UDP-N-acetyl-alpha-D-muramoyl-L-alanyl-gamma-D-glutamyl-meso-2,6-diaminopimeloyl-D-alanyl-D-alanine + ADP + phosphate + H(+)</text>
        <dbReference type="Rhea" id="RHEA:28374"/>
        <dbReference type="ChEBI" id="CHEBI:15378"/>
        <dbReference type="ChEBI" id="CHEBI:30616"/>
        <dbReference type="ChEBI" id="CHEBI:43474"/>
        <dbReference type="ChEBI" id="CHEBI:57822"/>
        <dbReference type="ChEBI" id="CHEBI:61386"/>
        <dbReference type="ChEBI" id="CHEBI:83905"/>
        <dbReference type="ChEBI" id="CHEBI:456216"/>
        <dbReference type="EC" id="6.3.2.10"/>
    </reaction>
</comment>
<keyword evidence="7 10" id="KW-0573">Peptidoglycan synthesis</keyword>
<keyword evidence="1 10" id="KW-0963">Cytoplasm</keyword>
<evidence type="ECO:0000256" key="8">
    <source>
        <dbReference type="ARBA" id="ARBA00023306"/>
    </source>
</evidence>